<dbReference type="PANTHER" id="PTHR32063">
    <property type="match status" value="1"/>
</dbReference>
<dbReference type="InterPro" id="IPR001036">
    <property type="entry name" value="Acrflvin-R"/>
</dbReference>
<dbReference type="Gene3D" id="3.30.2090.10">
    <property type="entry name" value="Multidrug efflux transporter AcrB TolC docking domain, DN and DC subdomains"/>
    <property type="match status" value="2"/>
</dbReference>
<feature type="transmembrane region" description="Helical" evidence="8">
    <location>
        <begin position="329"/>
        <end position="348"/>
    </location>
</feature>
<dbReference type="SUPFAM" id="SSF82866">
    <property type="entry name" value="Multidrug efflux transporter AcrB transmembrane domain"/>
    <property type="match status" value="2"/>
</dbReference>
<dbReference type="PRINTS" id="PR00702">
    <property type="entry name" value="ACRIFLAVINRP"/>
</dbReference>
<evidence type="ECO:0000256" key="1">
    <source>
        <dbReference type="ARBA" id="ARBA00004651"/>
    </source>
</evidence>
<keyword evidence="3" id="KW-0813">Transport</keyword>
<comment type="subcellular location">
    <subcellularLocation>
        <location evidence="1">Cell membrane</location>
        <topology evidence="1">Multi-pass membrane protein</topology>
    </subcellularLocation>
</comment>
<evidence type="ECO:0000256" key="4">
    <source>
        <dbReference type="ARBA" id="ARBA00022475"/>
    </source>
</evidence>
<keyword evidence="4" id="KW-1003">Cell membrane</keyword>
<feature type="transmembrane region" description="Helical" evidence="8">
    <location>
        <begin position="355"/>
        <end position="375"/>
    </location>
</feature>
<name>A0ABY6GNE3_9PROT</name>
<evidence type="ECO:0000256" key="2">
    <source>
        <dbReference type="ARBA" id="ARBA00010942"/>
    </source>
</evidence>
<dbReference type="SUPFAM" id="SSF82693">
    <property type="entry name" value="Multidrug efflux transporter AcrB pore domain, PN1, PN2, PC1 and PC2 subdomains"/>
    <property type="match status" value="3"/>
</dbReference>
<organism evidence="9 10">
    <name type="scientific">Candidatus Kirkpatrickella diaphorinae</name>
    <dbReference type="NCBI Taxonomy" id="2984322"/>
    <lineage>
        <taxon>Bacteria</taxon>
        <taxon>Pseudomonadati</taxon>
        <taxon>Pseudomonadota</taxon>
        <taxon>Alphaproteobacteria</taxon>
        <taxon>Acetobacterales</taxon>
        <taxon>Acetobacteraceae</taxon>
        <taxon>Candidatus Kirkpatrickella</taxon>
    </lineage>
</organism>
<feature type="transmembrane region" description="Helical" evidence="8">
    <location>
        <begin position="878"/>
        <end position="900"/>
    </location>
</feature>
<dbReference type="Gene3D" id="3.30.70.1440">
    <property type="entry name" value="Multidrug efflux transporter AcrB pore domain"/>
    <property type="match status" value="1"/>
</dbReference>
<dbReference type="Proteomes" id="UP001163831">
    <property type="component" value="Chromosome"/>
</dbReference>
<dbReference type="SUPFAM" id="SSF82714">
    <property type="entry name" value="Multidrug efflux transporter AcrB TolC docking domain, DN and DC subdomains"/>
    <property type="match status" value="2"/>
</dbReference>
<keyword evidence="6 8" id="KW-1133">Transmembrane helix</keyword>
<sequence>MTVCFHRRFVCFAAAIIMALAGLFAWETITVTAYPDLSPVTVQVITQVPGLAAEEIEQQVTRPLERALSAVPRRAAMRSSSTFGLSIVTLIFEENTDIYLARQLVSQGFAEVSLPGGAAPQLGPITGPAGEIYRYTLESTQKNLMQLTDLQTWVVTPKLKSVKGVVDVDNFGGITKEYQLVLNPDALYRYNLGVDDVVAAIQRNTGNAAGGRVTRGEQSYVIRGVGIVHSLNDIRLIGIKQQGGTAIRVKDLGQVQFGHRIREGILGKDGNPDAIGGIVTMLTGTNPSEVLKGVHHCVAELQKQLAPMGVQIVPYIDRKDLVDATTHKVGETMTAGILLVVLILSLFLGSPRSALVSAVTIPLALATVFVLMKIVGLTANLFSLGAVDFGVVVDGAIVVTEAVLRLREHHPDRQLTADEVIQVARQSGPSIFASTLIIIAAYSPLFAFQGAEGKLFRPMAFTVGFALLGALICALCLVPALAYYALRQPRRIISVRPVIWLTSAYRHLLERALGKFNMIFIGAICALVAVLLLGANIGRAFLPQLDEGTLWIQVQLPSGISLEKSSEIATQLRRAVRTLPETTYAITQLGRNDSGTDPWTFSHIEMPVGLKPYASWPAGDTKADFLNRLRQKLSAIPGIGYGISQPIQDGLDDVAGGAHSPLVLRVYGHDFTKLRALTVRIVSALKTVPGTRDASVFQGPKIPQIVIRADRQKMARYGIDMSGFIALVGNATGRGVVTQVYVEDRVHDVTLKLPDKATATMETLKSLPVRASGGALIPLSLIADIALDMGEDNITHEFGARQLTIRVDNGDRALSKYLADAQATIARDVSFDADQFHIEWAGNFEQAARAQARLSVALVAMLGLMLLLLFLEFRAFRFAALVLGIVPLATLGGLIAVFIRGETLNIATAVGFIALFGVAVQNGIIMVAAIRRRLAEGEAIRDAVLDGAVERFRPIIMTATVATAGMLPAACATGVGTDVQRGLATVIVGGLGIATLLTLFVLPVFLCRMEAAWARRIARREVRGT</sequence>
<feature type="transmembrane region" description="Helical" evidence="8">
    <location>
        <begin position="516"/>
        <end position="535"/>
    </location>
</feature>
<dbReference type="InterPro" id="IPR004763">
    <property type="entry name" value="CusA-like"/>
</dbReference>
<feature type="transmembrane region" description="Helical" evidence="8">
    <location>
        <begin position="982"/>
        <end position="1006"/>
    </location>
</feature>
<dbReference type="NCBIfam" id="TIGR00914">
    <property type="entry name" value="2A0601"/>
    <property type="match status" value="1"/>
</dbReference>
<evidence type="ECO:0000256" key="5">
    <source>
        <dbReference type="ARBA" id="ARBA00022692"/>
    </source>
</evidence>
<keyword evidence="10" id="KW-1185">Reference proteome</keyword>
<feature type="transmembrane region" description="Helical" evidence="8">
    <location>
        <begin position="906"/>
        <end position="930"/>
    </location>
</feature>
<comment type="similarity">
    <text evidence="2">Belongs to the resistance-nodulation-cell division (RND) (TC 2.A.6) family.</text>
</comment>
<protein>
    <submittedName>
        <fullName evidence="9">CusA/CzcA family heavy metal efflux RND transporter</fullName>
    </submittedName>
</protein>
<accession>A0ABY6GNE3</accession>
<dbReference type="Gene3D" id="3.30.70.1320">
    <property type="entry name" value="Multidrug efflux transporter AcrB pore domain like"/>
    <property type="match status" value="1"/>
</dbReference>
<keyword evidence="7 8" id="KW-0472">Membrane</keyword>
<dbReference type="InterPro" id="IPR027463">
    <property type="entry name" value="AcrB_DN_DC_subdom"/>
</dbReference>
<evidence type="ECO:0000313" key="10">
    <source>
        <dbReference type="Proteomes" id="UP001163831"/>
    </source>
</evidence>
<keyword evidence="5 8" id="KW-0812">Transmembrane</keyword>
<proteinExistence type="inferred from homology"/>
<gene>
    <name evidence="9" type="ORF">N5W20_08205</name>
</gene>
<dbReference type="PANTHER" id="PTHR32063:SF17">
    <property type="entry name" value="CATION EFFLUX SYSTEM PROTEIN"/>
    <property type="match status" value="1"/>
</dbReference>
<evidence type="ECO:0000256" key="8">
    <source>
        <dbReference type="SAM" id="Phobius"/>
    </source>
</evidence>
<evidence type="ECO:0000256" key="6">
    <source>
        <dbReference type="ARBA" id="ARBA00022989"/>
    </source>
</evidence>
<dbReference type="Gene3D" id="3.30.70.1430">
    <property type="entry name" value="Multidrug efflux transporter AcrB pore domain"/>
    <property type="match status" value="2"/>
</dbReference>
<evidence type="ECO:0000313" key="9">
    <source>
        <dbReference type="EMBL" id="UYH52291.1"/>
    </source>
</evidence>
<feature type="transmembrane region" description="Helical" evidence="8">
    <location>
        <begin position="955"/>
        <end position="976"/>
    </location>
</feature>
<reference evidence="9" key="1">
    <citation type="submission" date="2022-10" db="EMBL/GenBank/DDBJ databases">
        <title>Candidatus Kirkpatrella diaphorinas gen. nov., sp. nov., an uncultured endosymbiont identified in a population of Diaphorina citri from Hawaii.</title>
        <authorList>
            <person name="Henry E.M."/>
            <person name="Carlson C.R."/>
            <person name="Kuo Y.-W."/>
        </authorList>
    </citation>
    <scope>NUCLEOTIDE SEQUENCE</scope>
    <source>
        <strain evidence="9">CADCRV1</strain>
    </source>
</reference>
<dbReference type="Gene3D" id="1.20.1640.10">
    <property type="entry name" value="Multidrug efflux transporter AcrB transmembrane domain"/>
    <property type="match status" value="2"/>
</dbReference>
<feature type="transmembrane region" description="Helical" evidence="8">
    <location>
        <begin position="852"/>
        <end position="871"/>
    </location>
</feature>
<feature type="transmembrane region" description="Helical" evidence="8">
    <location>
        <begin position="463"/>
        <end position="486"/>
    </location>
</feature>
<evidence type="ECO:0000256" key="7">
    <source>
        <dbReference type="ARBA" id="ARBA00023136"/>
    </source>
</evidence>
<dbReference type="EMBL" id="CP107052">
    <property type="protein sequence ID" value="UYH52291.1"/>
    <property type="molecule type" value="Genomic_DNA"/>
</dbReference>
<feature type="transmembrane region" description="Helical" evidence="8">
    <location>
        <begin position="431"/>
        <end position="451"/>
    </location>
</feature>
<feature type="transmembrane region" description="Helical" evidence="8">
    <location>
        <begin position="381"/>
        <end position="404"/>
    </location>
</feature>
<evidence type="ECO:0000256" key="3">
    <source>
        <dbReference type="ARBA" id="ARBA00022448"/>
    </source>
</evidence>
<dbReference type="Pfam" id="PF00873">
    <property type="entry name" value="ACR_tran"/>
    <property type="match status" value="1"/>
</dbReference>